<dbReference type="Pfam" id="PF06974">
    <property type="entry name" value="WS_DGAT_C"/>
    <property type="match status" value="1"/>
</dbReference>
<sequence>MFIPLVFWIFIIILVLPVYVLVLTPLAVWRLCVNLIAYLTRPDIVASLDSRDLVFTGDDYYGRARKSVISSIILNGPATLNTLKERFTKNVLDKPHFFKMRSRPYVFMGYWFWRHVEIQEEEQFAEVGGILSEDELNEVLPSWVSEGFSPGTPLWNIKLIHLAGNRTAVVLKIHHIIGDGVSFMSLLEEFCDKGWSNLQTSPVRPFSFAHWAYAWYNFPWTALKAFRLARIRKGFRPKAIGGPAFTCYTNFPMEKLRAVRRAQKCIFPTVLAGVLSGAFYKFFQSTGKKSPASVRMIIPTPYPNRPDKGTCNHVGWLHSEMPLGDPLAMKKFEDGVRYSYISGLHGIMWQIFKPMYLLPAPSLSVYTDWGEKNLPPAVLTSIPGSITPVYLLGQEVDHSYPTLSLGYTTGCNACMTTYNDGAYLSIRISKEIISSKEMLDVLVSKYMHEELELMYQNALNKENGNAVEHIQINVSN</sequence>
<evidence type="ECO:0000256" key="6">
    <source>
        <dbReference type="ARBA" id="ARBA00047604"/>
    </source>
</evidence>
<dbReference type="OrthoDB" id="619536at2759"/>
<comment type="catalytic activity">
    <reaction evidence="7">
        <text>an acyl-CoA + a 1,2-diacyl-sn-glycerol = a triacyl-sn-glycerol + CoA</text>
        <dbReference type="Rhea" id="RHEA:10868"/>
        <dbReference type="ChEBI" id="CHEBI:17815"/>
        <dbReference type="ChEBI" id="CHEBI:57287"/>
        <dbReference type="ChEBI" id="CHEBI:58342"/>
        <dbReference type="ChEBI" id="CHEBI:64615"/>
        <dbReference type="EC" id="2.3.1.20"/>
    </reaction>
</comment>
<dbReference type="GO" id="GO:0047196">
    <property type="term" value="F:long-chain-alcohol O-fatty-acyltransferase activity"/>
    <property type="evidence" value="ECO:0007669"/>
    <property type="project" value="UniProtKB-EC"/>
</dbReference>
<keyword evidence="4 11" id="KW-0012">Acyltransferase</keyword>
<dbReference type="SUPFAM" id="SSF52777">
    <property type="entry name" value="CoA-dependent acyltransferases"/>
    <property type="match status" value="1"/>
</dbReference>
<dbReference type="EMBL" id="LNIX01000001">
    <property type="protein sequence ID" value="OXA63003.1"/>
    <property type="molecule type" value="Genomic_DNA"/>
</dbReference>
<name>A0A226EZK4_FOLCA</name>
<evidence type="ECO:0000313" key="12">
    <source>
        <dbReference type="Proteomes" id="UP000198287"/>
    </source>
</evidence>
<comment type="caution">
    <text evidence="11">The sequence shown here is derived from an EMBL/GenBank/DDBJ whole genome shotgun (WGS) entry which is preliminary data.</text>
</comment>
<evidence type="ECO:0000256" key="7">
    <source>
        <dbReference type="ARBA" id="ARBA00048109"/>
    </source>
</evidence>
<dbReference type="AlphaFoldDB" id="A0A226EZK4"/>
<comment type="pathway">
    <text evidence="1">Glycerolipid metabolism; triacylglycerol biosynthesis.</text>
</comment>
<proteinExistence type="inferred from homology"/>
<dbReference type="GO" id="GO:0004144">
    <property type="term" value="F:diacylglycerol O-acyltransferase activity"/>
    <property type="evidence" value="ECO:0007669"/>
    <property type="project" value="UniProtKB-EC"/>
</dbReference>
<reference evidence="11 12" key="1">
    <citation type="submission" date="2015-12" db="EMBL/GenBank/DDBJ databases">
        <title>The genome of Folsomia candida.</title>
        <authorList>
            <person name="Faddeeva A."/>
            <person name="Derks M.F."/>
            <person name="Anvar Y."/>
            <person name="Smit S."/>
            <person name="Van Straalen N."/>
            <person name="Roelofs D."/>
        </authorList>
    </citation>
    <scope>NUCLEOTIDE SEQUENCE [LARGE SCALE GENOMIC DNA]</scope>
    <source>
        <strain evidence="11 12">VU population</strain>
        <tissue evidence="11">Whole body</tissue>
    </source>
</reference>
<protein>
    <submittedName>
        <fullName evidence="11">Putative diacylglycerol O-acyltransferase tgs1</fullName>
    </submittedName>
</protein>
<comment type="similarity">
    <text evidence="5">In the N-terminal section; belongs to the long-chain O-acyltransferase family.</text>
</comment>
<keyword evidence="12" id="KW-1185">Reference proteome</keyword>
<dbReference type="Proteomes" id="UP000198287">
    <property type="component" value="Unassembled WGS sequence"/>
</dbReference>
<comment type="pathway">
    <text evidence="2">Lipid metabolism.</text>
</comment>
<dbReference type="InterPro" id="IPR009721">
    <property type="entry name" value="O-acyltransferase_WSD1_C"/>
</dbReference>
<keyword evidence="8" id="KW-1133">Transmembrane helix</keyword>
<dbReference type="Pfam" id="PF03007">
    <property type="entry name" value="WS_DGAT_cat"/>
    <property type="match status" value="1"/>
</dbReference>
<evidence type="ECO:0000259" key="10">
    <source>
        <dbReference type="Pfam" id="PF06974"/>
    </source>
</evidence>
<keyword evidence="3 11" id="KW-0808">Transferase</keyword>
<accession>A0A226EZK4</accession>
<dbReference type="InterPro" id="IPR004255">
    <property type="entry name" value="O-acyltransferase_WSD1_N"/>
</dbReference>
<comment type="catalytic activity">
    <reaction evidence="6">
        <text>a long chain fatty alcohol + a fatty acyl-CoA = a long-chain alcohol wax ester + CoA</text>
        <dbReference type="Rhea" id="RHEA:38443"/>
        <dbReference type="ChEBI" id="CHEBI:17135"/>
        <dbReference type="ChEBI" id="CHEBI:57287"/>
        <dbReference type="ChEBI" id="CHEBI:77636"/>
        <dbReference type="ChEBI" id="CHEBI:235323"/>
        <dbReference type="EC" id="2.3.1.75"/>
    </reaction>
</comment>
<dbReference type="InterPro" id="IPR023213">
    <property type="entry name" value="CAT-like_dom_sf"/>
</dbReference>
<gene>
    <name evidence="11" type="ORF">Fcan01_02215</name>
</gene>
<organism evidence="11 12">
    <name type="scientific">Folsomia candida</name>
    <name type="common">Springtail</name>
    <dbReference type="NCBI Taxonomy" id="158441"/>
    <lineage>
        <taxon>Eukaryota</taxon>
        <taxon>Metazoa</taxon>
        <taxon>Ecdysozoa</taxon>
        <taxon>Arthropoda</taxon>
        <taxon>Hexapoda</taxon>
        <taxon>Collembola</taxon>
        <taxon>Entomobryomorpha</taxon>
        <taxon>Isotomoidea</taxon>
        <taxon>Isotomidae</taxon>
        <taxon>Proisotominae</taxon>
        <taxon>Folsomia</taxon>
    </lineage>
</organism>
<dbReference type="InterPro" id="IPR045034">
    <property type="entry name" value="O-acyltransferase_WSD1-like"/>
</dbReference>
<keyword evidence="8" id="KW-0812">Transmembrane</keyword>
<evidence type="ECO:0000256" key="1">
    <source>
        <dbReference type="ARBA" id="ARBA00004771"/>
    </source>
</evidence>
<evidence type="ECO:0000256" key="5">
    <source>
        <dbReference type="ARBA" id="ARBA00024360"/>
    </source>
</evidence>
<dbReference type="GO" id="GO:0005886">
    <property type="term" value="C:plasma membrane"/>
    <property type="evidence" value="ECO:0007669"/>
    <property type="project" value="TreeGrafter"/>
</dbReference>
<evidence type="ECO:0000259" key="9">
    <source>
        <dbReference type="Pfam" id="PF03007"/>
    </source>
</evidence>
<feature type="domain" description="O-acyltransferase WSD1 C-terminal" evidence="10">
    <location>
        <begin position="377"/>
        <end position="440"/>
    </location>
</feature>
<evidence type="ECO:0000313" key="11">
    <source>
        <dbReference type="EMBL" id="OXA63003.1"/>
    </source>
</evidence>
<evidence type="ECO:0000256" key="8">
    <source>
        <dbReference type="SAM" id="Phobius"/>
    </source>
</evidence>
<evidence type="ECO:0000256" key="2">
    <source>
        <dbReference type="ARBA" id="ARBA00005189"/>
    </source>
</evidence>
<evidence type="ECO:0000256" key="4">
    <source>
        <dbReference type="ARBA" id="ARBA00023315"/>
    </source>
</evidence>
<dbReference type="GO" id="GO:0019432">
    <property type="term" value="P:triglyceride biosynthetic process"/>
    <property type="evidence" value="ECO:0007669"/>
    <property type="project" value="UniProtKB-UniPathway"/>
</dbReference>
<dbReference type="PANTHER" id="PTHR31650">
    <property type="entry name" value="O-ACYLTRANSFERASE (WSD1-LIKE) FAMILY PROTEIN"/>
    <property type="match status" value="1"/>
</dbReference>
<feature type="domain" description="O-acyltransferase WSD1-like N-terminal" evidence="9">
    <location>
        <begin position="151"/>
        <end position="193"/>
    </location>
</feature>
<dbReference type="PANTHER" id="PTHR31650:SF1">
    <property type="entry name" value="WAX ESTER SYNTHASE_DIACYLGLYCEROL ACYLTRANSFERASE 4-RELATED"/>
    <property type="match status" value="1"/>
</dbReference>
<keyword evidence="8" id="KW-0472">Membrane</keyword>
<dbReference type="Gene3D" id="3.30.559.10">
    <property type="entry name" value="Chloramphenicol acetyltransferase-like domain"/>
    <property type="match status" value="1"/>
</dbReference>
<feature type="transmembrane region" description="Helical" evidence="8">
    <location>
        <begin position="6"/>
        <end position="29"/>
    </location>
</feature>
<evidence type="ECO:0000256" key="3">
    <source>
        <dbReference type="ARBA" id="ARBA00022679"/>
    </source>
</evidence>
<dbReference type="UniPathway" id="UPA00282"/>